<dbReference type="AlphaFoldDB" id="A0AAW1UF79"/>
<evidence type="ECO:0000313" key="2">
    <source>
        <dbReference type="Proteomes" id="UP001431783"/>
    </source>
</evidence>
<gene>
    <name evidence="1" type="ORF">WA026_006511</name>
</gene>
<organism evidence="1 2">
    <name type="scientific">Henosepilachna vigintioctopunctata</name>
    <dbReference type="NCBI Taxonomy" id="420089"/>
    <lineage>
        <taxon>Eukaryota</taxon>
        <taxon>Metazoa</taxon>
        <taxon>Ecdysozoa</taxon>
        <taxon>Arthropoda</taxon>
        <taxon>Hexapoda</taxon>
        <taxon>Insecta</taxon>
        <taxon>Pterygota</taxon>
        <taxon>Neoptera</taxon>
        <taxon>Endopterygota</taxon>
        <taxon>Coleoptera</taxon>
        <taxon>Polyphaga</taxon>
        <taxon>Cucujiformia</taxon>
        <taxon>Coccinelloidea</taxon>
        <taxon>Coccinellidae</taxon>
        <taxon>Epilachninae</taxon>
        <taxon>Epilachnini</taxon>
        <taxon>Henosepilachna</taxon>
    </lineage>
</organism>
<protein>
    <submittedName>
        <fullName evidence="1">Uncharacterized protein</fullName>
    </submittedName>
</protein>
<accession>A0AAW1UF79</accession>
<comment type="caution">
    <text evidence="1">The sequence shown here is derived from an EMBL/GenBank/DDBJ whole genome shotgun (WGS) entry which is preliminary data.</text>
</comment>
<proteinExistence type="predicted"/>
<evidence type="ECO:0000313" key="1">
    <source>
        <dbReference type="EMBL" id="KAK9879441.1"/>
    </source>
</evidence>
<dbReference type="Proteomes" id="UP001431783">
    <property type="component" value="Unassembled WGS sequence"/>
</dbReference>
<sequence>MDPEFWQKGITIRNETKNDKFIKIINTNLHFFNNKIDMLKLSSGNMMLPSLVSQSTGVVSKLLRMRICRVSGWLTRLVDHLVKVLSDKETILRDDNRSTNRDNKVGALKQAVEATQTISNVRRDSHSKGLWELLRRHLRGIYTEIKKNENAKFIASVKNQRKSISRLIKRETGKNSADKRDQSTLTADKLNDYFSTVALSTLKQVIPKDSVHSFNVYVSNNY</sequence>
<name>A0AAW1UF79_9CUCU</name>
<keyword evidence="2" id="KW-1185">Reference proteome</keyword>
<reference evidence="1 2" key="1">
    <citation type="submission" date="2023-03" db="EMBL/GenBank/DDBJ databases">
        <title>Genome insight into feeding habits of ladybird beetles.</title>
        <authorList>
            <person name="Li H.-S."/>
            <person name="Huang Y.-H."/>
            <person name="Pang H."/>
        </authorList>
    </citation>
    <scope>NUCLEOTIDE SEQUENCE [LARGE SCALE GENOMIC DNA]</scope>
    <source>
        <strain evidence="1">SYSU_2023b</strain>
        <tissue evidence="1">Whole body</tissue>
    </source>
</reference>
<dbReference type="EMBL" id="JARQZJ010000062">
    <property type="protein sequence ID" value="KAK9879441.1"/>
    <property type="molecule type" value="Genomic_DNA"/>
</dbReference>